<sequence length="78" mass="9004">MGLLGNNFSRWMGLKAAKQREKDEASRRDSDIGRQLKLEKEKAKKTFKILLVGTHTGKFSAEITRRIYSFLYRSLAVL</sequence>
<keyword evidence="2" id="KW-1185">Reference proteome</keyword>
<organism evidence="1 2">
    <name type="scientific">Penicillium roqueforti (strain FM164)</name>
    <dbReference type="NCBI Taxonomy" id="1365484"/>
    <lineage>
        <taxon>Eukaryota</taxon>
        <taxon>Fungi</taxon>
        <taxon>Dikarya</taxon>
        <taxon>Ascomycota</taxon>
        <taxon>Pezizomycotina</taxon>
        <taxon>Eurotiomycetes</taxon>
        <taxon>Eurotiomycetidae</taxon>
        <taxon>Eurotiales</taxon>
        <taxon>Aspergillaceae</taxon>
        <taxon>Penicillium</taxon>
    </lineage>
</organism>
<name>W6QTU7_PENRF</name>
<protein>
    <submittedName>
        <fullName evidence="1">Genomic scaffold, ProqFM164S02</fullName>
    </submittedName>
</protein>
<gene>
    <name evidence="1" type="ORF">PROQFM164_S02g003113</name>
</gene>
<dbReference type="Proteomes" id="UP000030686">
    <property type="component" value="Unassembled WGS sequence"/>
</dbReference>
<dbReference type="EMBL" id="HG792016">
    <property type="protein sequence ID" value="CDM32962.1"/>
    <property type="molecule type" value="Genomic_DNA"/>
</dbReference>
<accession>W6QTU7</accession>
<evidence type="ECO:0000313" key="2">
    <source>
        <dbReference type="Proteomes" id="UP000030686"/>
    </source>
</evidence>
<proteinExistence type="predicted"/>
<reference evidence="1" key="1">
    <citation type="journal article" date="2014" name="Nat. Commun.">
        <title>Multiple recent horizontal transfers of a large genomic region in cheese making fungi.</title>
        <authorList>
            <person name="Cheeseman K."/>
            <person name="Ropars J."/>
            <person name="Renault P."/>
            <person name="Dupont J."/>
            <person name="Gouzy J."/>
            <person name="Branca A."/>
            <person name="Abraham A.L."/>
            <person name="Ceppi M."/>
            <person name="Conseiller E."/>
            <person name="Debuchy R."/>
            <person name="Malagnac F."/>
            <person name="Goarin A."/>
            <person name="Silar P."/>
            <person name="Lacoste S."/>
            <person name="Sallet E."/>
            <person name="Bensimon A."/>
            <person name="Giraud T."/>
            <person name="Brygoo Y."/>
        </authorList>
    </citation>
    <scope>NUCLEOTIDE SEQUENCE [LARGE SCALE GENOMIC DNA]</scope>
    <source>
        <strain evidence="1">FM164</strain>
    </source>
</reference>
<dbReference type="AlphaFoldDB" id="W6QTU7"/>
<evidence type="ECO:0000313" key="1">
    <source>
        <dbReference type="EMBL" id="CDM32962.1"/>
    </source>
</evidence>